<reference evidence="1 2" key="1">
    <citation type="journal article" date="2015" name="J. Biotechnol.">
        <title>Complete genome sequence of Paenibacillus beijingensis 7188(T) (=DSM 24997(T)), a novel rhizobacterium from jujube garden soil.</title>
        <authorList>
            <person name="Kwak Y."/>
            <person name="Shin J.H."/>
        </authorList>
    </citation>
    <scope>NUCLEOTIDE SEQUENCE [LARGE SCALE GENOMIC DNA]</scope>
    <source>
        <strain evidence="1 2">DSM 24997</strain>
    </source>
</reference>
<dbReference type="KEGG" id="pbj:VN24_03710"/>
<evidence type="ECO:0000313" key="2">
    <source>
        <dbReference type="Proteomes" id="UP000032633"/>
    </source>
</evidence>
<organism evidence="1 2">
    <name type="scientific">Paenibacillus beijingensis</name>
    <dbReference type="NCBI Taxonomy" id="1126833"/>
    <lineage>
        <taxon>Bacteria</taxon>
        <taxon>Bacillati</taxon>
        <taxon>Bacillota</taxon>
        <taxon>Bacilli</taxon>
        <taxon>Bacillales</taxon>
        <taxon>Paenibacillaceae</taxon>
        <taxon>Paenibacillus</taxon>
    </lineage>
</organism>
<proteinExistence type="predicted"/>
<sequence length="206" mass="23858">MGNWQWKRFDSKEEAASFYKDNESVQKWLIKTSDKKRNRISAVSYHDGRNAVHGSLVICGDIEKPEDACIFHYYLTVETLITIGFDESDVVKDCEGSDEFFKRIATRSNPVEGFIQLASGIMEPFFSGMDDFEVKLHRMEMRMKDRNGGHLFHQVLELRYSLLYWTGLTRPIREIRYALDEAFHELLGKSPLSLTTTFPITAAMKL</sequence>
<dbReference type="InterPro" id="IPR045861">
    <property type="entry name" value="CorA_cytoplasmic_dom"/>
</dbReference>
<dbReference type="PATRIC" id="fig|1126833.4.peg.803"/>
<dbReference type="AlphaFoldDB" id="A0A0D5NFF2"/>
<keyword evidence="2" id="KW-1185">Reference proteome</keyword>
<accession>A0A0D5NFF2</accession>
<reference evidence="2" key="2">
    <citation type="submission" date="2015-03" db="EMBL/GenBank/DDBJ databases">
        <title>Genome sequence of Paenibacillus beijingensis strain DSM 24997T.</title>
        <authorList>
            <person name="Kwak Y."/>
            <person name="Shin J.-H."/>
        </authorList>
    </citation>
    <scope>NUCLEOTIDE SEQUENCE [LARGE SCALE GENOMIC DNA]</scope>
    <source>
        <strain evidence="2">DSM 24997</strain>
    </source>
</reference>
<dbReference type="STRING" id="1126833.VN24_03710"/>
<dbReference type="HOGENOM" id="CLU_1330853_0_0_9"/>
<name>A0A0D5NFF2_9BACL</name>
<gene>
    <name evidence="1" type="ORF">VN24_03710</name>
</gene>
<protein>
    <submittedName>
        <fullName evidence="1">Uncharacterized protein</fullName>
    </submittedName>
</protein>
<dbReference type="SUPFAM" id="SSF143865">
    <property type="entry name" value="CorA soluble domain-like"/>
    <property type="match status" value="1"/>
</dbReference>
<dbReference type="EMBL" id="CP011058">
    <property type="protein sequence ID" value="AJY73880.1"/>
    <property type="molecule type" value="Genomic_DNA"/>
</dbReference>
<dbReference type="Proteomes" id="UP000032633">
    <property type="component" value="Chromosome"/>
</dbReference>
<evidence type="ECO:0000313" key="1">
    <source>
        <dbReference type="EMBL" id="AJY73880.1"/>
    </source>
</evidence>